<dbReference type="AlphaFoldDB" id="A9CX10"/>
<accession>A9CX10</accession>
<keyword evidence="3 10" id="KW-0479">Metal-binding</keyword>
<reference evidence="11 12" key="1">
    <citation type="submission" date="2007-10" db="EMBL/GenBank/DDBJ databases">
        <authorList>
            <person name="Wagner-Dobler I."/>
            <person name="Ferriera S."/>
            <person name="Johnson J."/>
            <person name="Kravitz S."/>
            <person name="Beeson K."/>
            <person name="Sutton G."/>
            <person name="Rogers Y.-H."/>
            <person name="Friedman R."/>
            <person name="Frazier M."/>
            <person name="Venter J.C."/>
        </authorList>
    </citation>
    <scope>NUCLEOTIDE SEQUENCE [LARGE SCALE GENOMIC DNA]</scope>
    <source>
        <strain evidence="11 12">DFL-43</strain>
    </source>
</reference>
<dbReference type="GO" id="GO:0000166">
    <property type="term" value="F:nucleotide binding"/>
    <property type="evidence" value="ECO:0007669"/>
    <property type="project" value="UniProtKB-KW"/>
</dbReference>
<dbReference type="EC" id="3.6.1.66" evidence="10"/>
<dbReference type="EMBL" id="ABIA03000001">
    <property type="protein sequence ID" value="EDQ35599.1"/>
    <property type="molecule type" value="Genomic_DNA"/>
</dbReference>
<dbReference type="GO" id="GO:0035870">
    <property type="term" value="F:dITP diphosphatase activity"/>
    <property type="evidence" value="ECO:0007669"/>
    <property type="project" value="UniProtKB-UniRule"/>
</dbReference>
<comment type="catalytic activity">
    <reaction evidence="8 10">
        <text>dITP + H2O = dIMP + diphosphate + H(+)</text>
        <dbReference type="Rhea" id="RHEA:28342"/>
        <dbReference type="ChEBI" id="CHEBI:15377"/>
        <dbReference type="ChEBI" id="CHEBI:15378"/>
        <dbReference type="ChEBI" id="CHEBI:33019"/>
        <dbReference type="ChEBI" id="CHEBI:61194"/>
        <dbReference type="ChEBI" id="CHEBI:61382"/>
        <dbReference type="EC" id="3.6.1.66"/>
    </reaction>
</comment>
<feature type="binding site" evidence="10">
    <location>
        <begin position="163"/>
        <end position="166"/>
    </location>
    <ligand>
        <name>substrate</name>
    </ligand>
</feature>
<dbReference type="HOGENOM" id="CLU_082080_0_0_5"/>
<dbReference type="eggNOG" id="COG0127">
    <property type="taxonomic scope" value="Bacteria"/>
</dbReference>
<evidence type="ECO:0000256" key="3">
    <source>
        <dbReference type="ARBA" id="ARBA00022723"/>
    </source>
</evidence>
<dbReference type="PANTHER" id="PTHR11067">
    <property type="entry name" value="INOSINE TRIPHOSPHATE PYROPHOSPHATASE/HAM1 PROTEIN"/>
    <property type="match status" value="1"/>
</dbReference>
<comment type="cofactor">
    <cofactor evidence="10">
        <name>Mg(2+)</name>
        <dbReference type="ChEBI" id="CHEBI:18420"/>
    </cofactor>
    <text evidence="10">Binds 1 Mg(2+) ion per subunit.</text>
</comment>
<evidence type="ECO:0000256" key="4">
    <source>
        <dbReference type="ARBA" id="ARBA00022741"/>
    </source>
</evidence>
<organism evidence="11 12">
    <name type="scientific">Hoeflea phototrophica (strain DSM 17068 / NCIMB 14078 / DFL-43)</name>
    <dbReference type="NCBI Taxonomy" id="411684"/>
    <lineage>
        <taxon>Bacteria</taxon>
        <taxon>Pseudomonadati</taxon>
        <taxon>Pseudomonadota</taxon>
        <taxon>Alphaproteobacteria</taxon>
        <taxon>Hyphomicrobiales</taxon>
        <taxon>Rhizobiaceae</taxon>
        <taxon>Hoeflea</taxon>
    </lineage>
</organism>
<dbReference type="GO" id="GO:0036222">
    <property type="term" value="F:XTP diphosphatase activity"/>
    <property type="evidence" value="ECO:0007669"/>
    <property type="project" value="UniProtKB-UniRule"/>
</dbReference>
<dbReference type="PANTHER" id="PTHR11067:SF9">
    <property type="entry name" value="INOSINE TRIPHOSPHATE PYROPHOSPHATASE"/>
    <property type="match status" value="1"/>
</dbReference>
<comment type="caution">
    <text evidence="11">The sequence shown here is derived from an EMBL/GenBank/DDBJ whole genome shotgun (WGS) entry which is preliminary data.</text>
</comment>
<dbReference type="OrthoDB" id="9807456at2"/>
<feature type="binding site" evidence="10">
    <location>
        <position position="74"/>
    </location>
    <ligand>
        <name>Mg(2+)</name>
        <dbReference type="ChEBI" id="CHEBI:18420"/>
    </ligand>
</feature>
<evidence type="ECO:0000256" key="10">
    <source>
        <dbReference type="HAMAP-Rule" id="MF_01405"/>
    </source>
</evidence>
<keyword evidence="6 10" id="KW-0460">Magnesium</keyword>
<comment type="subunit">
    <text evidence="2 10">Homodimer.</text>
</comment>
<dbReference type="RefSeq" id="WP_007199830.1">
    <property type="nucleotide sequence ID" value="NZ_CM002917.1"/>
</dbReference>
<evidence type="ECO:0000313" key="12">
    <source>
        <dbReference type="Proteomes" id="UP000004291"/>
    </source>
</evidence>
<evidence type="ECO:0000256" key="6">
    <source>
        <dbReference type="ARBA" id="ARBA00022842"/>
    </source>
</evidence>
<feature type="binding site" evidence="10">
    <location>
        <begin position="199"/>
        <end position="200"/>
    </location>
    <ligand>
        <name>substrate</name>
    </ligand>
</feature>
<feature type="binding site" evidence="10">
    <location>
        <begin position="13"/>
        <end position="18"/>
    </location>
    <ligand>
        <name>substrate</name>
    </ligand>
</feature>
<dbReference type="InterPro" id="IPR020922">
    <property type="entry name" value="dITP/XTP_pyrophosphatase"/>
</dbReference>
<dbReference type="STRING" id="411684.HPDFL43_20432"/>
<dbReference type="Gene3D" id="3.90.950.10">
    <property type="match status" value="1"/>
</dbReference>
<feature type="binding site" evidence="10">
    <location>
        <position position="45"/>
    </location>
    <ligand>
        <name>Mg(2+)</name>
        <dbReference type="ChEBI" id="CHEBI:18420"/>
    </ligand>
</feature>
<comment type="function">
    <text evidence="10">Pyrophosphatase that catalyzes the hydrolysis of nucleoside triphosphates to their monophosphate derivatives, with a high preference for the non-canonical purine nucleotides XTP (xanthosine triphosphate), dITP (deoxyinosine triphosphate) and ITP. Seems to function as a house-cleaning enzyme that removes non-canonical purine nucleotides from the nucleotide pool, thus preventing their incorporation into DNA/RNA and avoiding chromosomal lesions.</text>
</comment>
<evidence type="ECO:0000256" key="5">
    <source>
        <dbReference type="ARBA" id="ARBA00022801"/>
    </source>
</evidence>
<evidence type="ECO:0000256" key="8">
    <source>
        <dbReference type="ARBA" id="ARBA00051875"/>
    </source>
</evidence>
<dbReference type="HAMAP" id="MF_01405">
    <property type="entry name" value="Non_canon_purine_NTPase"/>
    <property type="match status" value="1"/>
</dbReference>
<comment type="similarity">
    <text evidence="1 10">Belongs to the HAM1 NTPase family.</text>
</comment>
<keyword evidence="4 10" id="KW-0547">Nucleotide-binding</keyword>
<evidence type="ECO:0000256" key="2">
    <source>
        <dbReference type="ARBA" id="ARBA00011738"/>
    </source>
</evidence>
<dbReference type="InterPro" id="IPR002637">
    <property type="entry name" value="RdgB/HAM1"/>
</dbReference>
<keyword evidence="12" id="KW-1185">Reference proteome</keyword>
<proteinExistence type="inferred from homology"/>
<comment type="catalytic activity">
    <reaction evidence="9 10">
        <text>XTP + H2O = XMP + diphosphate + H(+)</text>
        <dbReference type="Rhea" id="RHEA:28610"/>
        <dbReference type="ChEBI" id="CHEBI:15377"/>
        <dbReference type="ChEBI" id="CHEBI:15378"/>
        <dbReference type="ChEBI" id="CHEBI:33019"/>
        <dbReference type="ChEBI" id="CHEBI:57464"/>
        <dbReference type="ChEBI" id="CHEBI:61314"/>
        <dbReference type="EC" id="3.6.1.66"/>
    </reaction>
</comment>
<evidence type="ECO:0000256" key="7">
    <source>
        <dbReference type="ARBA" id="ARBA00023080"/>
    </source>
</evidence>
<dbReference type="FunFam" id="3.90.950.10:FF:000001">
    <property type="entry name" value="dITP/XTP pyrophosphatase"/>
    <property type="match status" value="1"/>
</dbReference>
<feature type="binding site" evidence="10">
    <location>
        <position position="75"/>
    </location>
    <ligand>
        <name>substrate</name>
    </ligand>
</feature>
<comment type="catalytic activity">
    <reaction evidence="10">
        <text>ITP + H2O = IMP + diphosphate + H(+)</text>
        <dbReference type="Rhea" id="RHEA:29399"/>
        <dbReference type="ChEBI" id="CHEBI:15377"/>
        <dbReference type="ChEBI" id="CHEBI:15378"/>
        <dbReference type="ChEBI" id="CHEBI:33019"/>
        <dbReference type="ChEBI" id="CHEBI:58053"/>
        <dbReference type="ChEBI" id="CHEBI:61402"/>
        <dbReference type="EC" id="3.6.1.66"/>
    </reaction>
</comment>
<dbReference type="GO" id="GO:0017111">
    <property type="term" value="F:ribonucleoside triphosphate phosphatase activity"/>
    <property type="evidence" value="ECO:0007669"/>
    <property type="project" value="InterPro"/>
</dbReference>
<keyword evidence="5 10" id="KW-0378">Hydrolase</keyword>
<evidence type="ECO:0000313" key="11">
    <source>
        <dbReference type="EMBL" id="EDQ35599.1"/>
    </source>
</evidence>
<sequence>MAHAPLTEILVASHNAGKIAEIRDLFGPLGVAVTSAAELNLPEPEETGDTFEANAATKALAAATASGKIALSDDSGLIVDALDGAPGVYTADWATLPDGSRDFAVAMQKVEDALQARGALTEAKRTGRFVSMLCLATPDGDVSFYRGEADGVMVWPPRGTSGFGYDPVFRPDGHTRTFGEMTAEEKHGWKPGQATATSHRARAFKLFAEQRLGVPVT</sequence>
<reference evidence="11 12" key="2">
    <citation type="submission" date="2012-06" db="EMBL/GenBank/DDBJ databases">
        <authorList>
            <person name="Fiebig A."/>
        </authorList>
    </citation>
    <scope>NUCLEOTIDE SEQUENCE [LARGE SCALE GENOMIC DNA]</scope>
    <source>
        <strain evidence="11 12">DFL-43</strain>
    </source>
</reference>
<feature type="binding site" evidence="10">
    <location>
        <position position="186"/>
    </location>
    <ligand>
        <name>substrate</name>
    </ligand>
</feature>
<name>A9CX10_HOEPD</name>
<dbReference type="GO" id="GO:0046872">
    <property type="term" value="F:metal ion binding"/>
    <property type="evidence" value="ECO:0007669"/>
    <property type="project" value="UniProtKB-KW"/>
</dbReference>
<dbReference type="Pfam" id="PF01725">
    <property type="entry name" value="Ham1p_like"/>
    <property type="match status" value="1"/>
</dbReference>
<dbReference type="Proteomes" id="UP000004291">
    <property type="component" value="Chromosome"/>
</dbReference>
<evidence type="ECO:0000256" key="9">
    <source>
        <dbReference type="ARBA" id="ARBA00052017"/>
    </source>
</evidence>
<protein>
    <recommendedName>
        <fullName evidence="10">dITP/XTP pyrophosphatase</fullName>
        <ecNumber evidence="10">3.6.1.66</ecNumber>
    </recommendedName>
    <alternativeName>
        <fullName evidence="10">Non-canonical purine NTP pyrophosphatase</fullName>
    </alternativeName>
    <alternativeName>
        <fullName evidence="10">Non-standard purine NTP pyrophosphatase</fullName>
    </alternativeName>
    <alternativeName>
        <fullName evidence="10">Nucleoside-triphosphate diphosphatase</fullName>
    </alternativeName>
    <alternativeName>
        <fullName evidence="10">Nucleoside-triphosphate pyrophosphatase</fullName>
        <shortName evidence="10">NTPase</shortName>
    </alternativeName>
</protein>
<dbReference type="CDD" id="cd00515">
    <property type="entry name" value="HAM1"/>
    <property type="match status" value="1"/>
</dbReference>
<dbReference type="GO" id="GO:0009117">
    <property type="term" value="P:nucleotide metabolic process"/>
    <property type="evidence" value="ECO:0007669"/>
    <property type="project" value="UniProtKB-KW"/>
</dbReference>
<dbReference type="SUPFAM" id="SSF52972">
    <property type="entry name" value="ITPase-like"/>
    <property type="match status" value="1"/>
</dbReference>
<dbReference type="GO" id="GO:0009146">
    <property type="term" value="P:purine nucleoside triphosphate catabolic process"/>
    <property type="evidence" value="ECO:0007669"/>
    <property type="project" value="UniProtKB-UniRule"/>
</dbReference>
<dbReference type="GO" id="GO:0005829">
    <property type="term" value="C:cytosol"/>
    <property type="evidence" value="ECO:0007669"/>
    <property type="project" value="TreeGrafter"/>
</dbReference>
<feature type="active site" description="Proton acceptor" evidence="10">
    <location>
        <position position="74"/>
    </location>
</feature>
<dbReference type="InterPro" id="IPR029001">
    <property type="entry name" value="ITPase-like_fam"/>
</dbReference>
<evidence type="ECO:0000256" key="1">
    <source>
        <dbReference type="ARBA" id="ARBA00008023"/>
    </source>
</evidence>
<keyword evidence="7 10" id="KW-0546">Nucleotide metabolism</keyword>
<gene>
    <name evidence="11" type="ORF">HPDFL43_20432</name>
</gene>
<dbReference type="GO" id="GO:0036220">
    <property type="term" value="F:ITP diphosphatase activity"/>
    <property type="evidence" value="ECO:0007669"/>
    <property type="project" value="UniProtKB-UniRule"/>
</dbReference>